<dbReference type="EMBL" id="BMWZ01000007">
    <property type="protein sequence ID" value="GGZ90043.1"/>
    <property type="molecule type" value="Genomic_DNA"/>
</dbReference>
<dbReference type="PROSITE" id="PS51257">
    <property type="entry name" value="PROKAR_LIPOPROTEIN"/>
    <property type="match status" value="1"/>
</dbReference>
<organism evidence="1 2">
    <name type="scientific">Algibacter mikhailovii</name>
    <dbReference type="NCBI Taxonomy" id="425498"/>
    <lineage>
        <taxon>Bacteria</taxon>
        <taxon>Pseudomonadati</taxon>
        <taxon>Bacteroidota</taxon>
        <taxon>Flavobacteriia</taxon>
        <taxon>Flavobacteriales</taxon>
        <taxon>Flavobacteriaceae</taxon>
        <taxon>Algibacter</taxon>
    </lineage>
</organism>
<sequence>MPKKLMYGVISILFLGLLSCDKNTNEGAWEDNIKLSHKEINFTAESNTVLITTEGNWWWINGIALNDDWSYDISEIDTTQDKFLIEDTAFTIERRNTNEIHIAMTENQTSSARTLTIGVQAGNYFDSIKIIQSGN</sequence>
<keyword evidence="2" id="KW-1185">Reference proteome</keyword>
<evidence type="ECO:0008006" key="3">
    <source>
        <dbReference type="Google" id="ProtNLM"/>
    </source>
</evidence>
<evidence type="ECO:0000313" key="2">
    <source>
        <dbReference type="Proteomes" id="UP000636004"/>
    </source>
</evidence>
<dbReference type="RefSeq" id="WP_189362247.1">
    <property type="nucleotide sequence ID" value="NZ_BMWZ01000007.1"/>
</dbReference>
<protein>
    <recommendedName>
        <fullName evidence="3">BACON domain-containing protein</fullName>
    </recommendedName>
</protein>
<accession>A0A918RAE1</accession>
<gene>
    <name evidence="1" type="ORF">GCM10007028_30490</name>
</gene>
<dbReference type="AlphaFoldDB" id="A0A918RAE1"/>
<reference evidence="1" key="2">
    <citation type="submission" date="2020-09" db="EMBL/GenBank/DDBJ databases">
        <authorList>
            <person name="Sun Q."/>
            <person name="Kim S."/>
        </authorList>
    </citation>
    <scope>NUCLEOTIDE SEQUENCE</scope>
    <source>
        <strain evidence="1">KCTC 12710</strain>
    </source>
</reference>
<dbReference type="Proteomes" id="UP000636004">
    <property type="component" value="Unassembled WGS sequence"/>
</dbReference>
<name>A0A918RAE1_9FLAO</name>
<comment type="caution">
    <text evidence="1">The sequence shown here is derived from an EMBL/GenBank/DDBJ whole genome shotgun (WGS) entry which is preliminary data.</text>
</comment>
<reference evidence="1" key="1">
    <citation type="journal article" date="2014" name="Int. J. Syst. Evol. Microbiol.">
        <title>Complete genome sequence of Corynebacterium casei LMG S-19264T (=DSM 44701T), isolated from a smear-ripened cheese.</title>
        <authorList>
            <consortium name="US DOE Joint Genome Institute (JGI-PGF)"/>
            <person name="Walter F."/>
            <person name="Albersmeier A."/>
            <person name="Kalinowski J."/>
            <person name="Ruckert C."/>
        </authorList>
    </citation>
    <scope>NUCLEOTIDE SEQUENCE</scope>
    <source>
        <strain evidence="1">KCTC 12710</strain>
    </source>
</reference>
<evidence type="ECO:0000313" key="1">
    <source>
        <dbReference type="EMBL" id="GGZ90043.1"/>
    </source>
</evidence>
<proteinExistence type="predicted"/>